<sequence>MVNDQVIFTKGHCQHTTPTDTLKVKTTSPQAEKEIQDKEALKPALQPHYKNKNKCTVTMIGAAPFNMLRKQKGAKVFAVSFKDILAEQAKEEIKEINPKLILPNRYADHHIVLEGNSKLGHAPLYNMSYEAQLVQTELEKTVQVIEIPDIQDQEDEEFEGEQQPQNGTTIPYESEATNTSSPQEEPPTQKDHGATELQEQLQMPEMTLEHPEDTVRRHDVYLATIAIPEAKLSLHQAFLVGTEFNRQSIHRTDLPAAPKFWNQLQTHPHRIVDSKLSATNVSMTVDA</sequence>
<proteinExistence type="predicted"/>
<name>A0A177AHY6_9PEZI</name>
<reference evidence="2" key="1">
    <citation type="submission" date="2016-03" db="EMBL/GenBank/DDBJ databases">
        <title>Updated assembly of Pseudogymnoascus destructans, the fungus causing white-nose syndrome of bats.</title>
        <authorList>
            <person name="Palmer J.M."/>
            <person name="Drees K.P."/>
            <person name="Foster J.T."/>
            <person name="Lindner D.L."/>
        </authorList>
    </citation>
    <scope>NUCLEOTIDE SEQUENCE [LARGE SCALE GENOMIC DNA]</scope>
    <source>
        <strain evidence="2">20631-21</strain>
    </source>
</reference>
<dbReference type="VEuPathDB" id="FungiDB:GMDG_03083"/>
<protein>
    <submittedName>
        <fullName evidence="2">Uncharacterized protein</fullName>
    </submittedName>
</protein>
<feature type="region of interest" description="Disordered" evidence="1">
    <location>
        <begin position="149"/>
        <end position="194"/>
    </location>
</feature>
<feature type="compositionally biased region" description="Acidic residues" evidence="1">
    <location>
        <begin position="149"/>
        <end position="160"/>
    </location>
</feature>
<evidence type="ECO:0000256" key="1">
    <source>
        <dbReference type="SAM" id="MobiDB-lite"/>
    </source>
</evidence>
<gene>
    <name evidence="2" type="ORF">VC83_02381</name>
</gene>
<dbReference type="AlphaFoldDB" id="A0A177AHY6"/>
<dbReference type="EMBL" id="KV441390">
    <property type="protein sequence ID" value="OAF60863.1"/>
    <property type="molecule type" value="Genomic_DNA"/>
</dbReference>
<dbReference type="Proteomes" id="UP000077154">
    <property type="component" value="Unassembled WGS sequence"/>
</dbReference>
<dbReference type="GeneID" id="36285464"/>
<feature type="compositionally biased region" description="Polar residues" evidence="1">
    <location>
        <begin position="166"/>
        <end position="183"/>
    </location>
</feature>
<evidence type="ECO:0000313" key="2">
    <source>
        <dbReference type="EMBL" id="OAF60863.1"/>
    </source>
</evidence>
<dbReference type="RefSeq" id="XP_024326144.1">
    <property type="nucleotide sequence ID" value="XM_024466047.1"/>
</dbReference>
<accession>A0A177AHY6</accession>
<organism evidence="2">
    <name type="scientific">Pseudogymnoascus destructans</name>
    <dbReference type="NCBI Taxonomy" id="655981"/>
    <lineage>
        <taxon>Eukaryota</taxon>
        <taxon>Fungi</taxon>
        <taxon>Dikarya</taxon>
        <taxon>Ascomycota</taxon>
        <taxon>Pezizomycotina</taxon>
        <taxon>Leotiomycetes</taxon>
        <taxon>Thelebolales</taxon>
        <taxon>Thelebolaceae</taxon>
        <taxon>Pseudogymnoascus</taxon>
    </lineage>
</organism>